<feature type="signal peptide" evidence="4">
    <location>
        <begin position="1"/>
        <end position="20"/>
    </location>
</feature>
<comment type="caution">
    <text evidence="6">The sequence shown here is derived from an EMBL/GenBank/DDBJ whole genome shotgun (WGS) entry which is preliminary data.</text>
</comment>
<evidence type="ECO:0000313" key="7">
    <source>
        <dbReference type="Proteomes" id="UP001596230"/>
    </source>
</evidence>
<feature type="chain" id="PRO_5046950725" evidence="4">
    <location>
        <begin position="21"/>
        <end position="158"/>
    </location>
</feature>
<feature type="domain" description="OmpA-like" evidence="5">
    <location>
        <begin position="41"/>
        <end position="158"/>
    </location>
</feature>
<dbReference type="PRINTS" id="PR01021">
    <property type="entry name" value="OMPADOMAIN"/>
</dbReference>
<evidence type="ECO:0000313" key="6">
    <source>
        <dbReference type="EMBL" id="MFC6378786.1"/>
    </source>
</evidence>
<sequence>MKIASVLLVLCVLCTAGCQSGGKFTTEQIKGMKQEGFSQQGGDWSLGLSDRILFGINDSQLTAESKTSIHKMAANLSALGIRHLHIYGYTDNYGDAAYNQQLSLKRANTVAAQWAAGGGIPEENILTRGMGKNNPVASNHTRDGRAQNRRVAIIISSP</sequence>
<dbReference type="RefSeq" id="WP_385951393.1">
    <property type="nucleotide sequence ID" value="NZ_JBHSUB010000014.1"/>
</dbReference>
<dbReference type="Proteomes" id="UP001596230">
    <property type="component" value="Unassembled WGS sequence"/>
</dbReference>
<dbReference type="CDD" id="cd07185">
    <property type="entry name" value="OmpA_C-like"/>
    <property type="match status" value="1"/>
</dbReference>
<dbReference type="PANTHER" id="PTHR30329">
    <property type="entry name" value="STATOR ELEMENT OF FLAGELLAR MOTOR COMPLEX"/>
    <property type="match status" value="1"/>
</dbReference>
<protein>
    <submittedName>
        <fullName evidence="6">OmpA family protein</fullName>
    </submittedName>
</protein>
<dbReference type="Pfam" id="PF00691">
    <property type="entry name" value="OmpA"/>
    <property type="match status" value="1"/>
</dbReference>
<evidence type="ECO:0000256" key="3">
    <source>
        <dbReference type="PROSITE-ProRule" id="PRU00473"/>
    </source>
</evidence>
<dbReference type="InterPro" id="IPR006665">
    <property type="entry name" value="OmpA-like"/>
</dbReference>
<dbReference type="EMBL" id="JBHSUB010000014">
    <property type="protein sequence ID" value="MFC6378786.1"/>
    <property type="molecule type" value="Genomic_DNA"/>
</dbReference>
<dbReference type="SUPFAM" id="SSF103088">
    <property type="entry name" value="OmpA-like"/>
    <property type="match status" value="1"/>
</dbReference>
<proteinExistence type="predicted"/>
<evidence type="ECO:0000259" key="5">
    <source>
        <dbReference type="PROSITE" id="PS51123"/>
    </source>
</evidence>
<comment type="subcellular location">
    <subcellularLocation>
        <location evidence="1">Cell outer membrane</location>
    </subcellularLocation>
</comment>
<accession>A0ABW1VYI3</accession>
<keyword evidence="7" id="KW-1185">Reference proteome</keyword>
<evidence type="ECO:0000256" key="2">
    <source>
        <dbReference type="ARBA" id="ARBA00023136"/>
    </source>
</evidence>
<keyword evidence="4" id="KW-0732">Signal</keyword>
<evidence type="ECO:0000256" key="1">
    <source>
        <dbReference type="ARBA" id="ARBA00004442"/>
    </source>
</evidence>
<dbReference type="InterPro" id="IPR006664">
    <property type="entry name" value="OMP_bac"/>
</dbReference>
<organism evidence="6 7">
    <name type="scientific">Tatumella terrea</name>
    <dbReference type="NCBI Taxonomy" id="419007"/>
    <lineage>
        <taxon>Bacteria</taxon>
        <taxon>Pseudomonadati</taxon>
        <taxon>Pseudomonadota</taxon>
        <taxon>Gammaproteobacteria</taxon>
        <taxon>Enterobacterales</taxon>
        <taxon>Erwiniaceae</taxon>
        <taxon>Tatumella</taxon>
    </lineage>
</organism>
<dbReference type="Gene3D" id="3.30.1330.60">
    <property type="entry name" value="OmpA-like domain"/>
    <property type="match status" value="1"/>
</dbReference>
<dbReference type="PROSITE" id="PS51123">
    <property type="entry name" value="OMPA_2"/>
    <property type="match status" value="1"/>
</dbReference>
<reference evidence="7" key="1">
    <citation type="journal article" date="2019" name="Int. J. Syst. Evol. Microbiol.">
        <title>The Global Catalogue of Microorganisms (GCM) 10K type strain sequencing project: providing services to taxonomists for standard genome sequencing and annotation.</title>
        <authorList>
            <consortium name="The Broad Institute Genomics Platform"/>
            <consortium name="The Broad Institute Genome Sequencing Center for Infectious Disease"/>
            <person name="Wu L."/>
            <person name="Ma J."/>
        </authorList>
    </citation>
    <scope>NUCLEOTIDE SEQUENCE [LARGE SCALE GENOMIC DNA]</scope>
    <source>
        <strain evidence="7">CGMCC 1.18518</strain>
    </source>
</reference>
<dbReference type="InterPro" id="IPR036737">
    <property type="entry name" value="OmpA-like_sf"/>
</dbReference>
<keyword evidence="2 3" id="KW-0472">Membrane</keyword>
<name>A0ABW1VYI3_9GAMM</name>
<dbReference type="NCBIfam" id="NF007424">
    <property type="entry name" value="PRK09967.1"/>
    <property type="match status" value="1"/>
</dbReference>
<dbReference type="InterPro" id="IPR050330">
    <property type="entry name" value="Bact_OuterMem_StrucFunc"/>
</dbReference>
<dbReference type="PANTHER" id="PTHR30329:SF17">
    <property type="entry name" value="LIPOPROTEIN YFIB-RELATED"/>
    <property type="match status" value="1"/>
</dbReference>
<evidence type="ECO:0000256" key="4">
    <source>
        <dbReference type="SAM" id="SignalP"/>
    </source>
</evidence>
<gene>
    <name evidence="6" type="ORF">ACFP9W_12020</name>
</gene>